<dbReference type="EMBL" id="MZZM01000013">
    <property type="protein sequence ID" value="ORJ62274.1"/>
    <property type="molecule type" value="Genomic_DNA"/>
</dbReference>
<gene>
    <name evidence="6" type="ORF">B5M45_07510</name>
</gene>
<dbReference type="InterPro" id="IPR011990">
    <property type="entry name" value="TPR-like_helical_dom_sf"/>
</dbReference>
<evidence type="ECO:0000256" key="2">
    <source>
        <dbReference type="ARBA" id="ARBA00023125"/>
    </source>
</evidence>
<dbReference type="SUPFAM" id="SSF46894">
    <property type="entry name" value="C-terminal effector domain of the bipartite response regulators"/>
    <property type="match status" value="1"/>
</dbReference>
<dbReference type="SMART" id="SM00421">
    <property type="entry name" value="HTH_LUXR"/>
    <property type="match status" value="1"/>
</dbReference>
<reference evidence="6 7" key="1">
    <citation type="submission" date="2017-03" db="EMBL/GenBank/DDBJ databases">
        <title>Genomic insights into Mycobacterium simiae human colonization.</title>
        <authorList>
            <person name="Steffani J.L."/>
            <person name="Brunck M.E."/>
            <person name="Cruz E."/>
            <person name="Montiel R."/>
            <person name="Barona F."/>
        </authorList>
    </citation>
    <scope>NUCLEOTIDE SEQUENCE [LARGE SCALE GENOMIC DNA]</scope>
    <source>
        <strain evidence="6 7">MsiGto</strain>
    </source>
</reference>
<proteinExistence type="predicted"/>
<feature type="domain" description="HTH luxR-type" evidence="5">
    <location>
        <begin position="691"/>
        <end position="756"/>
    </location>
</feature>
<dbReference type="InterPro" id="IPR059106">
    <property type="entry name" value="WHD_MalT"/>
</dbReference>
<dbReference type="Proteomes" id="UP000193040">
    <property type="component" value="Unassembled WGS sequence"/>
</dbReference>
<dbReference type="Gene3D" id="1.25.40.10">
    <property type="entry name" value="Tetratricopeptide repeat domain"/>
    <property type="match status" value="1"/>
</dbReference>
<dbReference type="InterPro" id="IPR016032">
    <property type="entry name" value="Sig_transdc_resp-reg_C-effctor"/>
</dbReference>
<name>A0A1X0YBA8_MYCSI</name>
<dbReference type="GO" id="GO:0006355">
    <property type="term" value="P:regulation of DNA-templated transcription"/>
    <property type="evidence" value="ECO:0007669"/>
    <property type="project" value="InterPro"/>
</dbReference>
<sequence length="758" mass="81803">MTDSDRHGDNGIRESAARAVLLATKLHVPAIGSQLVRRAALLDVLSAGRRRKVTLLSAPAGWGKTTLLAQWALDAGDDERFGWLTLDASDNDPVWFWMYAVAALQKISPKVGIRAVELLAMGADPAQVVLPTLLNDLDTIPHPMVLILDDYHLVVSKAVHEQLAFFISRIPANFHLVLATRSDPLLPLARLRASGELAEVRTDDLRFEAIEADQLLNDVLGLELPQEDIQLLHKRTEGWAAGLYLAALSVAGRADVSGFIRTFAGDNRHIVDYLMAEVIDGQPPELRSFLLRTSVLGRLSGPLCDAILQTSGSAAVLEEMERENLFVAPLDMSRHWYRYHQLFAELLRTELRRTEPDLVPDLHRRAAAWFEAEGLVDEAVRHLVAGGDIARSADLIASDWVTEFNGSGLSTISALLDLLPEETVLQDPRLSMARAWLALSVGQLDDAAEWIDAVEAGSASDTAGDDAASAQTVVLRAVHSFKTAELAQALETARRAITLGLGEAPLGRSSAYCIYGSTLYFSGSIDEAQAAFRRAVTLAEKAGDRRSRMYALGGLALISAEHGQIADAERQIRRASGSTRDLADGEHLVDVMVSLATAKLLRMRGDAVAAAAAAEMAVRSARQGGAVLEVAKALLVRSEIFEDVGDHQAAKAILAEAATLVRACANTSVASTLLDSVEPNAGVAATARNDGCAVGEELTPKELEVLRLLATRLSRREIGARLYISLNTVKTHQRAVYRKLGVAHRGAAVSRARELGLL</sequence>
<keyword evidence="7" id="KW-1185">Reference proteome</keyword>
<dbReference type="Pfam" id="PF00196">
    <property type="entry name" value="GerE"/>
    <property type="match status" value="1"/>
</dbReference>
<evidence type="ECO:0000256" key="4">
    <source>
        <dbReference type="PROSITE-ProRule" id="PRU00339"/>
    </source>
</evidence>
<dbReference type="InterPro" id="IPR027417">
    <property type="entry name" value="P-loop_NTPase"/>
</dbReference>
<dbReference type="PRINTS" id="PR00038">
    <property type="entry name" value="HTHLUXR"/>
</dbReference>
<dbReference type="Pfam" id="PF13181">
    <property type="entry name" value="TPR_8"/>
    <property type="match status" value="1"/>
</dbReference>
<dbReference type="PROSITE" id="PS50005">
    <property type="entry name" value="TPR"/>
    <property type="match status" value="1"/>
</dbReference>
<evidence type="ECO:0000256" key="1">
    <source>
        <dbReference type="ARBA" id="ARBA00023015"/>
    </source>
</evidence>
<dbReference type="PROSITE" id="PS50043">
    <property type="entry name" value="HTH_LUXR_2"/>
    <property type="match status" value="1"/>
</dbReference>
<dbReference type="InterPro" id="IPR019734">
    <property type="entry name" value="TPR_rpt"/>
</dbReference>
<dbReference type="InterPro" id="IPR000792">
    <property type="entry name" value="Tscrpt_reg_LuxR_C"/>
</dbReference>
<dbReference type="Pfam" id="PF25873">
    <property type="entry name" value="WHD_MalT"/>
    <property type="match status" value="1"/>
</dbReference>
<dbReference type="PANTHER" id="PTHR44688">
    <property type="entry name" value="DNA-BINDING TRANSCRIPTIONAL ACTIVATOR DEVR_DOSR"/>
    <property type="match status" value="1"/>
</dbReference>
<dbReference type="AlphaFoldDB" id="A0A1X0YBA8"/>
<evidence type="ECO:0000256" key="3">
    <source>
        <dbReference type="ARBA" id="ARBA00023163"/>
    </source>
</evidence>
<comment type="caution">
    <text evidence="6">The sequence shown here is derived from an EMBL/GenBank/DDBJ whole genome shotgun (WGS) entry which is preliminary data.</text>
</comment>
<dbReference type="Gene3D" id="1.10.10.10">
    <property type="entry name" value="Winged helix-like DNA-binding domain superfamily/Winged helix DNA-binding domain"/>
    <property type="match status" value="1"/>
</dbReference>
<accession>A0A1X0YBA8</accession>
<keyword evidence="4" id="KW-0802">TPR repeat</keyword>
<dbReference type="STRING" id="1784.VC42_09945"/>
<dbReference type="GO" id="GO:0003677">
    <property type="term" value="F:DNA binding"/>
    <property type="evidence" value="ECO:0007669"/>
    <property type="project" value="UniProtKB-KW"/>
</dbReference>
<dbReference type="RefSeq" id="WP_084949340.1">
    <property type="nucleotide sequence ID" value="NZ_MZZM01000013.1"/>
</dbReference>
<organism evidence="6 7">
    <name type="scientific">Mycobacterium simiae</name>
    <name type="common">Mycobacterium habana</name>
    <dbReference type="NCBI Taxonomy" id="1784"/>
    <lineage>
        <taxon>Bacteria</taxon>
        <taxon>Bacillati</taxon>
        <taxon>Actinomycetota</taxon>
        <taxon>Actinomycetes</taxon>
        <taxon>Mycobacteriales</taxon>
        <taxon>Mycobacteriaceae</taxon>
        <taxon>Mycobacterium</taxon>
        <taxon>Mycobacterium simiae complex</taxon>
    </lineage>
</organism>
<dbReference type="PANTHER" id="PTHR44688:SF16">
    <property type="entry name" value="DNA-BINDING TRANSCRIPTIONAL ACTIVATOR DEVR_DOSR"/>
    <property type="match status" value="1"/>
</dbReference>
<evidence type="ECO:0000259" key="5">
    <source>
        <dbReference type="PROSITE" id="PS50043"/>
    </source>
</evidence>
<keyword evidence="3" id="KW-0804">Transcription</keyword>
<dbReference type="SUPFAM" id="SSF52540">
    <property type="entry name" value="P-loop containing nucleoside triphosphate hydrolases"/>
    <property type="match status" value="1"/>
</dbReference>
<protein>
    <submittedName>
        <fullName evidence="6">Helix-turn-helix transcriptional regulator</fullName>
    </submittedName>
</protein>
<evidence type="ECO:0000313" key="7">
    <source>
        <dbReference type="Proteomes" id="UP000193040"/>
    </source>
</evidence>
<dbReference type="CDD" id="cd06170">
    <property type="entry name" value="LuxR_C_like"/>
    <property type="match status" value="1"/>
</dbReference>
<evidence type="ECO:0000313" key="6">
    <source>
        <dbReference type="EMBL" id="ORJ62274.1"/>
    </source>
</evidence>
<keyword evidence="2" id="KW-0238">DNA-binding</keyword>
<keyword evidence="1" id="KW-0805">Transcription regulation</keyword>
<feature type="repeat" description="TPR" evidence="4">
    <location>
        <begin position="509"/>
        <end position="542"/>
    </location>
</feature>
<dbReference type="InterPro" id="IPR036388">
    <property type="entry name" value="WH-like_DNA-bd_sf"/>
</dbReference>
<dbReference type="SUPFAM" id="SSF48452">
    <property type="entry name" value="TPR-like"/>
    <property type="match status" value="2"/>
</dbReference>